<dbReference type="Pfam" id="PF07992">
    <property type="entry name" value="Pyr_redox_2"/>
    <property type="match status" value="1"/>
</dbReference>
<evidence type="ECO:0000256" key="3">
    <source>
        <dbReference type="ARBA" id="ARBA00022630"/>
    </source>
</evidence>
<evidence type="ECO:0000256" key="4">
    <source>
        <dbReference type="ARBA" id="ARBA00022827"/>
    </source>
</evidence>
<dbReference type="OrthoDB" id="9781621at2"/>
<dbReference type="PATRIC" id="fig|1391654.3.peg.551"/>
<protein>
    <submittedName>
        <fullName evidence="7">NADH dehydrogenase</fullName>
    </submittedName>
</protein>
<dbReference type="InterPro" id="IPR036188">
    <property type="entry name" value="FAD/NAD-bd_sf"/>
</dbReference>
<sequence>MKRRVLIVGGGYAGALSALRLARKTRKTGDVDVTLLTAEPFFVERIRLHQDVAGPLRRRTPLAKIFAGTSVQVRSGHVEGFDFDARKALVRDGSHESFDELVVATGSIASSGPFDGKTDAYSCASEADALALRARLETPGLRVVIVGGGLTGVELASELGERRSDLRVTLVTSDEVAPMLSEGGRAYVRRVLAMHRVDLLENEHVVAADDGAVILASGRELTADAFVWAGGFAPSPLAKQSGLAVDASGRAIVDARLRSTSHPFVRVIGDAARVLIPGPDGSPQVLRMACATAMPMGAYCADDVARQSLGPDFSFSFAACCVSLGRKAGVFQRRSRHDAPIDGRLEGRLGAFVKEAICRYTIGSFAAERRGFGYGWPGEARTLQVRQSPLPPELVESVVVRSQ</sequence>
<keyword evidence="4" id="KW-0274">FAD</keyword>
<dbReference type="RefSeq" id="WP_146645560.1">
    <property type="nucleotide sequence ID" value="NZ_CP012333.1"/>
</dbReference>
<dbReference type="PANTHER" id="PTHR42913:SF3">
    <property type="entry name" value="64 KDA MITOCHONDRIAL NADH DEHYDROGENASE (EUROFUNG)"/>
    <property type="match status" value="1"/>
</dbReference>
<organism evidence="7 8">
    <name type="scientific">Labilithrix luteola</name>
    <dbReference type="NCBI Taxonomy" id="1391654"/>
    <lineage>
        <taxon>Bacteria</taxon>
        <taxon>Pseudomonadati</taxon>
        <taxon>Myxococcota</taxon>
        <taxon>Polyangia</taxon>
        <taxon>Polyangiales</taxon>
        <taxon>Labilitrichaceae</taxon>
        <taxon>Labilithrix</taxon>
    </lineage>
</organism>
<keyword evidence="5" id="KW-0560">Oxidoreductase</keyword>
<dbReference type="PRINTS" id="PR00368">
    <property type="entry name" value="FADPNR"/>
</dbReference>
<dbReference type="GO" id="GO:0019646">
    <property type="term" value="P:aerobic electron transport chain"/>
    <property type="evidence" value="ECO:0007669"/>
    <property type="project" value="TreeGrafter"/>
</dbReference>
<dbReference type="Proteomes" id="UP000064967">
    <property type="component" value="Chromosome"/>
</dbReference>
<keyword evidence="3" id="KW-0285">Flavoprotein</keyword>
<dbReference type="InterPro" id="IPR051169">
    <property type="entry name" value="NADH-Q_oxidoreductase"/>
</dbReference>
<comment type="similarity">
    <text evidence="2">Belongs to the NADH dehydrogenase family.</text>
</comment>
<evidence type="ECO:0000256" key="5">
    <source>
        <dbReference type="ARBA" id="ARBA00023002"/>
    </source>
</evidence>
<evidence type="ECO:0000256" key="1">
    <source>
        <dbReference type="ARBA" id="ARBA00001974"/>
    </source>
</evidence>
<dbReference type="PRINTS" id="PR00469">
    <property type="entry name" value="PNDRDTASEII"/>
</dbReference>
<evidence type="ECO:0000259" key="6">
    <source>
        <dbReference type="Pfam" id="PF07992"/>
    </source>
</evidence>
<dbReference type="AlphaFoldDB" id="A0A0K1PK09"/>
<dbReference type="InterPro" id="IPR023753">
    <property type="entry name" value="FAD/NAD-binding_dom"/>
</dbReference>
<evidence type="ECO:0000313" key="7">
    <source>
        <dbReference type="EMBL" id="AKU93878.1"/>
    </source>
</evidence>
<dbReference type="Gene3D" id="3.50.50.100">
    <property type="match status" value="1"/>
</dbReference>
<proteinExistence type="inferred from homology"/>
<name>A0A0K1PK09_9BACT</name>
<dbReference type="KEGG" id="llu:AKJ09_00542"/>
<dbReference type="SUPFAM" id="SSF51905">
    <property type="entry name" value="FAD/NAD(P)-binding domain"/>
    <property type="match status" value="1"/>
</dbReference>
<comment type="cofactor">
    <cofactor evidence="1">
        <name>FAD</name>
        <dbReference type="ChEBI" id="CHEBI:57692"/>
    </cofactor>
</comment>
<dbReference type="GO" id="GO:0003955">
    <property type="term" value="F:NAD(P)H dehydrogenase (quinone) activity"/>
    <property type="evidence" value="ECO:0007669"/>
    <property type="project" value="TreeGrafter"/>
</dbReference>
<evidence type="ECO:0000256" key="2">
    <source>
        <dbReference type="ARBA" id="ARBA00005272"/>
    </source>
</evidence>
<accession>A0A0K1PK09</accession>
<keyword evidence="8" id="KW-1185">Reference proteome</keyword>
<dbReference type="EMBL" id="CP012333">
    <property type="protein sequence ID" value="AKU93878.1"/>
    <property type="molecule type" value="Genomic_DNA"/>
</dbReference>
<dbReference type="PANTHER" id="PTHR42913">
    <property type="entry name" value="APOPTOSIS-INDUCING FACTOR 1"/>
    <property type="match status" value="1"/>
</dbReference>
<gene>
    <name evidence="7" type="ORF">AKJ09_00542</name>
</gene>
<dbReference type="STRING" id="1391654.AKJ09_00542"/>
<evidence type="ECO:0000313" key="8">
    <source>
        <dbReference type="Proteomes" id="UP000064967"/>
    </source>
</evidence>
<reference evidence="7 8" key="1">
    <citation type="submission" date="2015-08" db="EMBL/GenBank/DDBJ databases">
        <authorList>
            <person name="Babu N.S."/>
            <person name="Beckwith C.J."/>
            <person name="Beseler K.G."/>
            <person name="Brison A."/>
            <person name="Carone J.V."/>
            <person name="Caskin T.P."/>
            <person name="Diamond M."/>
            <person name="Durham M.E."/>
            <person name="Foxe J.M."/>
            <person name="Go M."/>
            <person name="Henderson B.A."/>
            <person name="Jones I.B."/>
            <person name="McGettigan J.A."/>
            <person name="Micheletti S.J."/>
            <person name="Nasrallah M.E."/>
            <person name="Ortiz D."/>
            <person name="Piller C.R."/>
            <person name="Privatt S.R."/>
            <person name="Schneider S.L."/>
            <person name="Sharp S."/>
            <person name="Smith T.C."/>
            <person name="Stanton J.D."/>
            <person name="Ullery H.E."/>
            <person name="Wilson R.J."/>
            <person name="Serrano M.G."/>
            <person name="Buck G."/>
            <person name="Lee V."/>
            <person name="Wang Y."/>
            <person name="Carvalho R."/>
            <person name="Voegtly L."/>
            <person name="Shi R."/>
            <person name="Duckworth R."/>
            <person name="Johnson A."/>
            <person name="Loviza R."/>
            <person name="Walstead R."/>
            <person name="Shah Z."/>
            <person name="Kiflezghi M."/>
            <person name="Wade K."/>
            <person name="Ball S.L."/>
            <person name="Bradley K.W."/>
            <person name="Asai D.J."/>
            <person name="Bowman C.A."/>
            <person name="Russell D.A."/>
            <person name="Pope W.H."/>
            <person name="Jacobs-Sera D."/>
            <person name="Hendrix R.W."/>
            <person name="Hatfull G.F."/>
        </authorList>
    </citation>
    <scope>NUCLEOTIDE SEQUENCE [LARGE SCALE GENOMIC DNA]</scope>
    <source>
        <strain evidence="7 8">DSM 27648</strain>
    </source>
</reference>
<feature type="domain" description="FAD/NAD(P)-binding" evidence="6">
    <location>
        <begin position="4"/>
        <end position="288"/>
    </location>
</feature>